<organism evidence="1 2">
    <name type="scientific">Bacillus spongiae</name>
    <dbReference type="NCBI Taxonomy" id="2683610"/>
    <lineage>
        <taxon>Bacteria</taxon>
        <taxon>Bacillati</taxon>
        <taxon>Bacillota</taxon>
        <taxon>Bacilli</taxon>
        <taxon>Bacillales</taxon>
        <taxon>Bacillaceae</taxon>
        <taxon>Bacillus</taxon>
    </lineage>
</organism>
<protein>
    <submittedName>
        <fullName evidence="1">Uncharacterized protein</fullName>
    </submittedName>
</protein>
<dbReference type="RefSeq" id="WP_336586749.1">
    <property type="nucleotide sequence ID" value="NZ_JBBAXC010000006.1"/>
</dbReference>
<keyword evidence="2" id="KW-1185">Reference proteome</keyword>
<evidence type="ECO:0000313" key="1">
    <source>
        <dbReference type="EMBL" id="MEI5907319.1"/>
    </source>
</evidence>
<evidence type="ECO:0000313" key="2">
    <source>
        <dbReference type="Proteomes" id="UP001312865"/>
    </source>
</evidence>
<gene>
    <name evidence="1" type="ORF">WAK64_09640</name>
</gene>
<name>A0ABU8HDR1_9BACI</name>
<dbReference type="EMBL" id="JBBAXC010000006">
    <property type="protein sequence ID" value="MEI5907319.1"/>
    <property type="molecule type" value="Genomic_DNA"/>
</dbReference>
<sequence length="212" mass="24960">MNKNQKPRFQIGDTIVIGIYGTVGIITDIKRMEGEILYEVNESEGLFREEVLFLLDEYEGVLVEKEQIDIQYGFFFGDLVKVKGFELDLFKVVGIRTEIWRYQDDAWEDIVYELTRVTDGEWLEADEDELSLIAESHYAEVFLKEYYILHPTMNHSSTIPSVNNHQFVDYLLDKYNDYKVMYQLFLDPQYLKKMDGILQQLKEATCSRDESA</sequence>
<reference evidence="1 2" key="1">
    <citation type="journal article" date="2018" name="J. Microbiol.">
        <title>Bacillus spongiae sp. nov., isolated from sponge of Jeju Island.</title>
        <authorList>
            <person name="Lee G.E."/>
            <person name="Im W.T."/>
            <person name="Park J.S."/>
        </authorList>
    </citation>
    <scope>NUCLEOTIDE SEQUENCE [LARGE SCALE GENOMIC DNA]</scope>
    <source>
        <strain evidence="1 2">135PIL107-10</strain>
    </source>
</reference>
<accession>A0ABU8HDR1</accession>
<dbReference type="Proteomes" id="UP001312865">
    <property type="component" value="Unassembled WGS sequence"/>
</dbReference>
<comment type="caution">
    <text evidence="1">The sequence shown here is derived from an EMBL/GenBank/DDBJ whole genome shotgun (WGS) entry which is preliminary data.</text>
</comment>
<proteinExistence type="predicted"/>